<evidence type="ECO:0000313" key="2">
    <source>
        <dbReference type="Proteomes" id="UP000199623"/>
    </source>
</evidence>
<dbReference type="RefSeq" id="WP_143036193.1">
    <property type="nucleotide sequence ID" value="NZ_FNCC01000026.1"/>
</dbReference>
<protein>
    <submittedName>
        <fullName evidence="1">Uncharacterized protein</fullName>
    </submittedName>
</protein>
<dbReference type="EMBL" id="FNCC01000026">
    <property type="protein sequence ID" value="SDH52288.1"/>
    <property type="molecule type" value="Genomic_DNA"/>
</dbReference>
<proteinExistence type="predicted"/>
<dbReference type="Proteomes" id="UP000199623">
    <property type="component" value="Unassembled WGS sequence"/>
</dbReference>
<sequence>MGTGLEDRSSRRVGVMALENLDNAVCLALANVENAHEVLCDALAGCADTVLPAQVRACVEAAEEHAAFGEWREARMLLTVAHRLLSRGRRAVAVPAPSTPGDVIVNQR</sequence>
<reference evidence="2" key="1">
    <citation type="submission" date="2016-10" db="EMBL/GenBank/DDBJ databases">
        <authorList>
            <person name="Varghese N."/>
            <person name="Submissions S."/>
        </authorList>
    </citation>
    <scope>NUCLEOTIDE SEQUENCE [LARGE SCALE GENOMIC DNA]</scope>
    <source>
        <strain evidence="2">CGMCC 4.3506</strain>
    </source>
</reference>
<dbReference type="OrthoDB" id="3695600at2"/>
<organism evidence="1 2">
    <name type="scientific">Lentzea fradiae</name>
    <dbReference type="NCBI Taxonomy" id="200378"/>
    <lineage>
        <taxon>Bacteria</taxon>
        <taxon>Bacillati</taxon>
        <taxon>Actinomycetota</taxon>
        <taxon>Actinomycetes</taxon>
        <taxon>Pseudonocardiales</taxon>
        <taxon>Pseudonocardiaceae</taxon>
        <taxon>Lentzea</taxon>
    </lineage>
</organism>
<evidence type="ECO:0000313" key="1">
    <source>
        <dbReference type="EMBL" id="SDH52288.1"/>
    </source>
</evidence>
<dbReference type="AlphaFoldDB" id="A0A1G8D3D1"/>
<accession>A0A1G8D3D1</accession>
<name>A0A1G8D3D1_9PSEU</name>
<dbReference type="STRING" id="200378.SAMN05216553_1266"/>
<keyword evidence="2" id="KW-1185">Reference proteome</keyword>
<gene>
    <name evidence="1" type="ORF">SAMN05216553_1266</name>
</gene>